<dbReference type="Gene3D" id="3.20.20.300">
    <property type="entry name" value="Glycoside hydrolase, family 3, N-terminal domain"/>
    <property type="match status" value="1"/>
</dbReference>
<dbReference type="GO" id="GO:0004563">
    <property type="term" value="F:beta-N-acetylhexosaminidase activity"/>
    <property type="evidence" value="ECO:0007669"/>
    <property type="project" value="UniProtKB-EC"/>
</dbReference>
<evidence type="ECO:0000313" key="8">
    <source>
        <dbReference type="Proteomes" id="UP000680865"/>
    </source>
</evidence>
<dbReference type="InterPro" id="IPR036962">
    <property type="entry name" value="Glyco_hydro_3_N_sf"/>
</dbReference>
<keyword evidence="5" id="KW-0326">Glycosidase</keyword>
<name>A0A919W5F0_9ACTN</name>
<evidence type="ECO:0000256" key="4">
    <source>
        <dbReference type="ARBA" id="ARBA00022801"/>
    </source>
</evidence>
<evidence type="ECO:0000256" key="2">
    <source>
        <dbReference type="ARBA" id="ARBA00005336"/>
    </source>
</evidence>
<evidence type="ECO:0000256" key="1">
    <source>
        <dbReference type="ARBA" id="ARBA00001231"/>
    </source>
</evidence>
<organism evidence="7 8">
    <name type="scientific">Winogradskya consettensis</name>
    <dbReference type="NCBI Taxonomy" id="113560"/>
    <lineage>
        <taxon>Bacteria</taxon>
        <taxon>Bacillati</taxon>
        <taxon>Actinomycetota</taxon>
        <taxon>Actinomycetes</taxon>
        <taxon>Micromonosporales</taxon>
        <taxon>Micromonosporaceae</taxon>
        <taxon>Winogradskya</taxon>
    </lineage>
</organism>
<dbReference type="InterPro" id="IPR001764">
    <property type="entry name" value="Glyco_hydro_3_N"/>
</dbReference>
<evidence type="ECO:0000313" key="7">
    <source>
        <dbReference type="EMBL" id="GIM80488.1"/>
    </source>
</evidence>
<keyword evidence="8" id="KW-1185">Reference proteome</keyword>
<evidence type="ECO:0000256" key="5">
    <source>
        <dbReference type="ARBA" id="ARBA00023295"/>
    </source>
</evidence>
<evidence type="ECO:0000259" key="6">
    <source>
        <dbReference type="Pfam" id="PF00933"/>
    </source>
</evidence>
<protein>
    <recommendedName>
        <fullName evidence="3">beta-N-acetylhexosaminidase</fullName>
        <ecNumber evidence="3">3.2.1.52</ecNumber>
    </recommendedName>
</protein>
<dbReference type="Pfam" id="PF00933">
    <property type="entry name" value="Glyco_hydro_3"/>
    <property type="match status" value="1"/>
</dbReference>
<reference evidence="7" key="1">
    <citation type="submission" date="2021-03" db="EMBL/GenBank/DDBJ databases">
        <title>Whole genome shotgun sequence of Actinoplanes consettensis NBRC 14913.</title>
        <authorList>
            <person name="Komaki H."/>
            <person name="Tamura T."/>
        </authorList>
    </citation>
    <scope>NUCLEOTIDE SEQUENCE</scope>
    <source>
        <strain evidence="7">NBRC 14913</strain>
    </source>
</reference>
<dbReference type="InterPro" id="IPR017853">
    <property type="entry name" value="GH"/>
</dbReference>
<comment type="similarity">
    <text evidence="2">Belongs to the glycosyl hydrolase 3 family.</text>
</comment>
<evidence type="ECO:0000256" key="3">
    <source>
        <dbReference type="ARBA" id="ARBA00012663"/>
    </source>
</evidence>
<sequence>MTGLSLEERAGQLLMIGTPVDAPGPLARDIDTLHLGGVFLAGRSTRSASALRADITALTRAGDIPALVSLDQEGGSVQTLKGPDFPLLPSAQRLGTKSQTELRSTVRESARRLDAIGITLNLAPVADTVPDDVGAANPPIGAFRRQYGSDPAKVAADIATVVPASQDQGVLTVLKHFPGLGRVRANTDVSKDVVDAQADATDPYLEPFVAGIKAGSAAVMISSARYPKLDRSNIAAYSKPIVTGLLRERLGFQGMVVSDDLGAADAAAIVPVGERAVKFVAAGGDLALTIRPQDAEPMAAGLIAEARRSPEFNARVTDAARHILTVKDRAGLLHC</sequence>
<accession>A0A919W5F0</accession>
<dbReference type="InterPro" id="IPR019800">
    <property type="entry name" value="Glyco_hydro_3_AS"/>
</dbReference>
<keyword evidence="4" id="KW-0378">Hydrolase</keyword>
<dbReference type="InterPro" id="IPR050226">
    <property type="entry name" value="NagZ_Beta-hexosaminidase"/>
</dbReference>
<dbReference type="SUPFAM" id="SSF51445">
    <property type="entry name" value="(Trans)glycosidases"/>
    <property type="match status" value="1"/>
</dbReference>
<dbReference type="RefSeq" id="WP_244876521.1">
    <property type="nucleotide sequence ID" value="NZ_BAAATW010000001.1"/>
</dbReference>
<gene>
    <name evidence="7" type="ORF">Aco04nite_70980</name>
</gene>
<dbReference type="PROSITE" id="PS00775">
    <property type="entry name" value="GLYCOSYL_HYDROL_F3"/>
    <property type="match status" value="1"/>
</dbReference>
<dbReference type="EMBL" id="BOQP01000043">
    <property type="protein sequence ID" value="GIM80488.1"/>
    <property type="molecule type" value="Genomic_DNA"/>
</dbReference>
<feature type="domain" description="Glycoside hydrolase family 3 N-terminal" evidence="6">
    <location>
        <begin position="6"/>
        <end position="326"/>
    </location>
</feature>
<comment type="catalytic activity">
    <reaction evidence="1">
        <text>Hydrolysis of terminal non-reducing N-acetyl-D-hexosamine residues in N-acetyl-beta-D-hexosaminides.</text>
        <dbReference type="EC" id="3.2.1.52"/>
    </reaction>
</comment>
<dbReference type="Proteomes" id="UP000680865">
    <property type="component" value="Unassembled WGS sequence"/>
</dbReference>
<dbReference type="PANTHER" id="PTHR30480">
    <property type="entry name" value="BETA-HEXOSAMINIDASE-RELATED"/>
    <property type="match status" value="1"/>
</dbReference>
<dbReference type="EC" id="3.2.1.52" evidence="3"/>
<proteinExistence type="inferred from homology"/>
<dbReference type="AlphaFoldDB" id="A0A919W5F0"/>
<dbReference type="GO" id="GO:0009254">
    <property type="term" value="P:peptidoglycan turnover"/>
    <property type="evidence" value="ECO:0007669"/>
    <property type="project" value="TreeGrafter"/>
</dbReference>
<dbReference type="PANTHER" id="PTHR30480:SF13">
    <property type="entry name" value="BETA-HEXOSAMINIDASE"/>
    <property type="match status" value="1"/>
</dbReference>
<comment type="caution">
    <text evidence="7">The sequence shown here is derived from an EMBL/GenBank/DDBJ whole genome shotgun (WGS) entry which is preliminary data.</text>
</comment>
<dbReference type="GO" id="GO:0005975">
    <property type="term" value="P:carbohydrate metabolic process"/>
    <property type="evidence" value="ECO:0007669"/>
    <property type="project" value="InterPro"/>
</dbReference>